<protein>
    <submittedName>
        <fullName evidence="2">Uncharacterized protein</fullName>
    </submittedName>
</protein>
<evidence type="ECO:0000313" key="2">
    <source>
        <dbReference type="EMBL" id="PSR78815.1"/>
    </source>
</evidence>
<evidence type="ECO:0000313" key="3">
    <source>
        <dbReference type="Proteomes" id="UP000241462"/>
    </source>
</evidence>
<name>A0A2T2ZX48_9PEZI</name>
<evidence type="ECO:0000256" key="1">
    <source>
        <dbReference type="SAM" id="MobiDB-lite"/>
    </source>
</evidence>
<feature type="non-terminal residue" evidence="2">
    <location>
        <position position="379"/>
    </location>
</feature>
<dbReference type="Proteomes" id="UP000241462">
    <property type="component" value="Unassembled WGS sequence"/>
</dbReference>
<accession>A0A2T2ZX48</accession>
<organism evidence="2 3">
    <name type="scientific">Coniella lustricola</name>
    <dbReference type="NCBI Taxonomy" id="2025994"/>
    <lineage>
        <taxon>Eukaryota</taxon>
        <taxon>Fungi</taxon>
        <taxon>Dikarya</taxon>
        <taxon>Ascomycota</taxon>
        <taxon>Pezizomycotina</taxon>
        <taxon>Sordariomycetes</taxon>
        <taxon>Sordariomycetidae</taxon>
        <taxon>Diaporthales</taxon>
        <taxon>Schizoparmaceae</taxon>
        <taxon>Coniella</taxon>
    </lineage>
</organism>
<dbReference type="STRING" id="2025994.A0A2T2ZX48"/>
<sequence>DKDARIVSLERELAAMEAEHVREIDELSTTESESASFWRAKHAALNQQFLRMDTELRDLRSEMTRARRDNGDGITCRDGAWQNDTIRRELAQKDDEIHQLRAQVRGLKEWVSTSTRADGTAATSDEVFGEGWAKLGNGLQNWVISNYRRVRIIDDLASVEDTAARRELDELVPMYEELARTAAKVHLLQSIAAAILVQRVFGAYFVGLSAAQEGQLRHTEKLMASFGSDESLNQWRSLTLSILKKEAAERMQTQTVQTTVTTNSAAKTINGPAAAPDSETRDQALRQLVSNAIELSRLLVVQKAVLEVFMPRILPHRQTLFDQATMEDVGGEDEDEGQLVKREICCVTFPGIIKRGDENGTQLQFRNVISRARVLCSPE</sequence>
<dbReference type="EMBL" id="KZ678591">
    <property type="protein sequence ID" value="PSR78815.1"/>
    <property type="molecule type" value="Genomic_DNA"/>
</dbReference>
<gene>
    <name evidence="2" type="ORF">BD289DRAFT_344453</name>
</gene>
<dbReference type="InParanoid" id="A0A2T2ZX48"/>
<reference evidence="2 3" key="1">
    <citation type="journal article" date="2018" name="Mycol. Prog.">
        <title>Coniella lustricola, a new species from submerged detritus.</title>
        <authorList>
            <person name="Raudabaugh D.B."/>
            <person name="Iturriaga T."/>
            <person name="Carver A."/>
            <person name="Mondo S."/>
            <person name="Pangilinan J."/>
            <person name="Lipzen A."/>
            <person name="He G."/>
            <person name="Amirebrahimi M."/>
            <person name="Grigoriev I.V."/>
            <person name="Miller A.N."/>
        </authorList>
    </citation>
    <scope>NUCLEOTIDE SEQUENCE [LARGE SCALE GENOMIC DNA]</scope>
    <source>
        <strain evidence="2 3">B22-T-1</strain>
    </source>
</reference>
<proteinExistence type="predicted"/>
<feature type="non-terminal residue" evidence="2">
    <location>
        <position position="1"/>
    </location>
</feature>
<dbReference type="OrthoDB" id="5328813at2759"/>
<feature type="region of interest" description="Disordered" evidence="1">
    <location>
        <begin position="254"/>
        <end position="280"/>
    </location>
</feature>
<dbReference type="AlphaFoldDB" id="A0A2T2ZX48"/>
<keyword evidence="3" id="KW-1185">Reference proteome</keyword>